<feature type="binding site" evidence="6">
    <location>
        <position position="12"/>
    </location>
    <ligand>
        <name>Zn(2+)</name>
        <dbReference type="ChEBI" id="CHEBI:29105"/>
        <label>1</label>
    </ligand>
</feature>
<feature type="binding site" evidence="6">
    <location>
        <position position="167"/>
    </location>
    <ligand>
        <name>Zn(2+)</name>
        <dbReference type="ChEBI" id="CHEBI:29105"/>
        <label>2</label>
    </ligand>
</feature>
<comment type="caution">
    <text evidence="6">Lacks conserved residue(s) required for the propagation of feature annotation.</text>
</comment>
<evidence type="ECO:0000256" key="4">
    <source>
        <dbReference type="ARBA" id="ARBA00022833"/>
    </source>
</evidence>
<dbReference type="PANTHER" id="PTHR43137:SF1">
    <property type="entry name" value="DIHYDROOROTASE"/>
    <property type="match status" value="1"/>
</dbReference>
<dbReference type="EMBL" id="JAFREP010000017">
    <property type="protein sequence ID" value="MBO1320512.1"/>
    <property type="molecule type" value="Genomic_DNA"/>
</dbReference>
<dbReference type="InterPro" id="IPR004721">
    <property type="entry name" value="DHOdimr"/>
</dbReference>
<dbReference type="SUPFAM" id="SSF51556">
    <property type="entry name" value="Metallo-dependent hydrolases"/>
    <property type="match status" value="1"/>
</dbReference>
<evidence type="ECO:0000256" key="3">
    <source>
        <dbReference type="ARBA" id="ARBA00022801"/>
    </source>
</evidence>
<organism evidence="8 9">
    <name type="scientific">Acanthopleuribacter pedis</name>
    <dbReference type="NCBI Taxonomy" id="442870"/>
    <lineage>
        <taxon>Bacteria</taxon>
        <taxon>Pseudomonadati</taxon>
        <taxon>Acidobacteriota</taxon>
        <taxon>Holophagae</taxon>
        <taxon>Acanthopleuribacterales</taxon>
        <taxon>Acanthopleuribacteraceae</taxon>
        <taxon>Acanthopleuribacter</taxon>
    </lineage>
</organism>
<evidence type="ECO:0000313" key="8">
    <source>
        <dbReference type="EMBL" id="MBO1320512.1"/>
    </source>
</evidence>
<dbReference type="HAMAP" id="MF_00219">
    <property type="entry name" value="PyrC_classII"/>
    <property type="match status" value="1"/>
</dbReference>
<dbReference type="GO" id="GO:0005737">
    <property type="term" value="C:cytoplasm"/>
    <property type="evidence" value="ECO:0007669"/>
    <property type="project" value="TreeGrafter"/>
</dbReference>
<evidence type="ECO:0000256" key="2">
    <source>
        <dbReference type="ARBA" id="ARBA00022723"/>
    </source>
</evidence>
<keyword evidence="5 6" id="KW-0665">Pyrimidine biosynthesis</keyword>
<protein>
    <recommendedName>
        <fullName evidence="6 7">Dihydroorotase</fullName>
        <shortName evidence="6">DHOase</shortName>
        <ecNumber evidence="6 7">3.5.2.3</ecNumber>
    </recommendedName>
</protein>
<keyword evidence="9" id="KW-1185">Reference proteome</keyword>
<accession>A0A8J7Q4X3</accession>
<feature type="binding site" evidence="6">
    <location>
        <position position="41"/>
    </location>
    <ligand>
        <name>substrate</name>
    </ligand>
</feature>
<evidence type="ECO:0000256" key="1">
    <source>
        <dbReference type="ARBA" id="ARBA00002368"/>
    </source>
</evidence>
<dbReference type="PROSITE" id="PS00483">
    <property type="entry name" value="DIHYDROOROTASE_2"/>
    <property type="match status" value="1"/>
</dbReference>
<dbReference type="EC" id="3.5.2.3" evidence="6 7"/>
<proteinExistence type="inferred from homology"/>
<keyword evidence="2 6" id="KW-0479">Metal-binding</keyword>
<dbReference type="InterPro" id="IPR002195">
    <property type="entry name" value="Dihydroorotase_CS"/>
</dbReference>
<feature type="binding site" evidence="6">
    <location>
        <position position="244"/>
    </location>
    <ligand>
        <name>substrate</name>
    </ligand>
</feature>
<dbReference type="PANTHER" id="PTHR43137">
    <property type="entry name" value="DIHYDROOROTASE"/>
    <property type="match status" value="1"/>
</dbReference>
<feature type="binding site" description="via carbamate group" evidence="6">
    <location>
        <position position="95"/>
    </location>
    <ligand>
        <name>Zn(2+)</name>
        <dbReference type="ChEBI" id="CHEBI:29105"/>
        <label>2</label>
    </ligand>
</feature>
<comment type="catalytic activity">
    <reaction evidence="6">
        <text>(S)-dihydroorotate + H2O = N-carbamoyl-L-aspartate + H(+)</text>
        <dbReference type="Rhea" id="RHEA:24296"/>
        <dbReference type="ChEBI" id="CHEBI:15377"/>
        <dbReference type="ChEBI" id="CHEBI:15378"/>
        <dbReference type="ChEBI" id="CHEBI:30864"/>
        <dbReference type="ChEBI" id="CHEBI:32814"/>
        <dbReference type="EC" id="3.5.2.3"/>
    </reaction>
</comment>
<feature type="modified residue" description="N6-carboxylysine" evidence="6">
    <location>
        <position position="95"/>
    </location>
</feature>
<feature type="binding site" evidence="6">
    <location>
        <position position="240"/>
    </location>
    <ligand>
        <name>Zn(2+)</name>
        <dbReference type="ChEBI" id="CHEBI:29105"/>
        <label>1</label>
    </ligand>
</feature>
<gene>
    <name evidence="6 8" type="primary">pyrC</name>
    <name evidence="8" type="ORF">J3U88_18695</name>
</gene>
<dbReference type="GO" id="GO:0044205">
    <property type="term" value="P:'de novo' UMP biosynthetic process"/>
    <property type="evidence" value="ECO:0007669"/>
    <property type="project" value="UniProtKB-UniRule"/>
</dbReference>
<dbReference type="Proteomes" id="UP000664417">
    <property type="component" value="Unassembled WGS sequence"/>
</dbReference>
<dbReference type="Gene3D" id="3.20.20.140">
    <property type="entry name" value="Metal-dependent hydrolases"/>
    <property type="match status" value="1"/>
</dbReference>
<dbReference type="PIRSF" id="PIRSF001237">
    <property type="entry name" value="DHOdimr"/>
    <property type="match status" value="1"/>
</dbReference>
<comment type="pathway">
    <text evidence="6">Pyrimidine metabolism; UMP biosynthesis via de novo pathway; (S)-dihydroorotate from bicarbonate: step 3/3.</text>
</comment>
<feature type="binding site" evidence="6">
    <location>
        <position position="132"/>
    </location>
    <ligand>
        <name>substrate</name>
    </ligand>
</feature>
<comment type="cofactor">
    <cofactor evidence="6">
        <name>Zn(2+)</name>
        <dbReference type="ChEBI" id="CHEBI:29105"/>
    </cofactor>
    <text evidence="6">Binds 2 Zn(2+) ions per subunit.</text>
</comment>
<dbReference type="GO" id="GO:0008270">
    <property type="term" value="F:zinc ion binding"/>
    <property type="evidence" value="ECO:0007669"/>
    <property type="project" value="UniProtKB-UniRule"/>
</dbReference>
<feature type="binding site" description="via carbamate group" evidence="6">
    <location>
        <position position="95"/>
    </location>
    <ligand>
        <name>Zn(2+)</name>
        <dbReference type="ChEBI" id="CHEBI:29105"/>
        <label>1</label>
    </ligand>
</feature>
<keyword evidence="4 6" id="KW-0862">Zinc</keyword>
<feature type="active site" evidence="6">
    <location>
        <position position="240"/>
    </location>
</feature>
<sequence>MELRIPAADDLHIHLRNDERTLAAVKAVREGGACRVLAMPNTSPALATGEDATKYRHYLVMQGADFDILTTIKLMPTTTPEMITEAARLGVSAGKQYPLGVTTNSEDGVSDFRAMYPVYEAMAQSDMVLSLHGEVPGAFVMDAETEFLDELHRIHRAFPKLRIVLEHITTQAAVEAVRSLPDNVVATITDHHLDITLDDVIGSTIQPHHFCKPVAKRPSDRKALNEVVREGHPSFFSGTDSAPHLIADKENACGCAGIFNAPYHMQFLATHFDALEMLPRLADFTSKFGAEFYRLPPSGEEIMLIKRDVLVPNTYDGIVPFKAGQTLTYDLAWI</sequence>
<comment type="similarity">
    <text evidence="6">Belongs to the metallo-dependent hydrolases superfamily. DHOase family. Class II DHOase subfamily.</text>
</comment>
<dbReference type="GO" id="GO:0006207">
    <property type="term" value="P:'de novo' pyrimidine nucleobase biosynthetic process"/>
    <property type="evidence" value="ECO:0007669"/>
    <property type="project" value="TreeGrafter"/>
</dbReference>
<feature type="binding site" evidence="6">
    <location>
        <begin position="14"/>
        <end position="16"/>
    </location>
    <ligand>
        <name>substrate</name>
    </ligand>
</feature>
<keyword evidence="3 6" id="KW-0378">Hydrolase</keyword>
<dbReference type="RefSeq" id="WP_207860467.1">
    <property type="nucleotide sequence ID" value="NZ_JAFREP010000017.1"/>
</dbReference>
<comment type="subunit">
    <text evidence="6">Homodimer.</text>
</comment>
<dbReference type="NCBIfam" id="TIGR00856">
    <property type="entry name" value="pyrC_dimer"/>
    <property type="match status" value="1"/>
</dbReference>
<reference evidence="8" key="1">
    <citation type="submission" date="2021-03" db="EMBL/GenBank/DDBJ databases">
        <authorList>
            <person name="Wang G."/>
        </authorList>
    </citation>
    <scope>NUCLEOTIDE SEQUENCE</scope>
    <source>
        <strain evidence="8">KCTC 12899</strain>
    </source>
</reference>
<evidence type="ECO:0000313" key="9">
    <source>
        <dbReference type="Proteomes" id="UP000664417"/>
    </source>
</evidence>
<name>A0A8J7Q4X3_9BACT</name>
<evidence type="ECO:0000256" key="6">
    <source>
        <dbReference type="HAMAP-Rule" id="MF_00219"/>
    </source>
</evidence>
<feature type="binding site" evidence="6">
    <location>
        <position position="256"/>
    </location>
    <ligand>
        <name>substrate</name>
    </ligand>
</feature>
<feature type="binding site" evidence="6">
    <location>
        <position position="14"/>
    </location>
    <ligand>
        <name>Zn(2+)</name>
        <dbReference type="ChEBI" id="CHEBI:29105"/>
        <label>1</label>
    </ligand>
</feature>
<evidence type="ECO:0000256" key="7">
    <source>
        <dbReference type="NCBIfam" id="TIGR00856"/>
    </source>
</evidence>
<dbReference type="UniPathway" id="UPA00070">
    <property type="reaction ID" value="UER00117"/>
</dbReference>
<feature type="binding site" evidence="6">
    <location>
        <position position="132"/>
    </location>
    <ligand>
        <name>Zn(2+)</name>
        <dbReference type="ChEBI" id="CHEBI:29105"/>
        <label>2</label>
    </ligand>
</feature>
<dbReference type="GO" id="GO:0004151">
    <property type="term" value="F:dihydroorotase activity"/>
    <property type="evidence" value="ECO:0007669"/>
    <property type="project" value="UniProtKB-UniRule"/>
</dbReference>
<evidence type="ECO:0000256" key="5">
    <source>
        <dbReference type="ARBA" id="ARBA00022975"/>
    </source>
</evidence>
<comment type="function">
    <text evidence="1 6">Catalyzes the reversible cyclization of carbamoyl aspartate to dihydroorotate.</text>
</comment>
<comment type="caution">
    <text evidence="8">The sequence shown here is derived from an EMBL/GenBank/DDBJ whole genome shotgun (WGS) entry which is preliminary data.</text>
</comment>
<dbReference type="AlphaFoldDB" id="A0A8J7Q4X3"/>
<dbReference type="InterPro" id="IPR032466">
    <property type="entry name" value="Metal_Hydrolase"/>
</dbReference>